<proteinExistence type="predicted"/>
<dbReference type="PROSITE" id="PS50005">
    <property type="entry name" value="TPR"/>
    <property type="match status" value="1"/>
</dbReference>
<organism evidence="6 7">
    <name type="scientific">Cryptococcus floricola</name>
    <dbReference type="NCBI Taxonomy" id="2591691"/>
    <lineage>
        <taxon>Eukaryota</taxon>
        <taxon>Fungi</taxon>
        <taxon>Dikarya</taxon>
        <taxon>Basidiomycota</taxon>
        <taxon>Agaricomycotina</taxon>
        <taxon>Tremellomycetes</taxon>
        <taxon>Tremellales</taxon>
        <taxon>Cryptococcaceae</taxon>
        <taxon>Cryptococcus</taxon>
    </lineage>
</organism>
<dbReference type="InterPro" id="IPR019734">
    <property type="entry name" value="TPR_rpt"/>
</dbReference>
<dbReference type="SUPFAM" id="SSF48452">
    <property type="entry name" value="TPR-like"/>
    <property type="match status" value="1"/>
</dbReference>
<evidence type="ECO:0000256" key="2">
    <source>
        <dbReference type="ARBA" id="ARBA00022803"/>
    </source>
</evidence>
<feature type="region of interest" description="Disordered" evidence="5">
    <location>
        <begin position="547"/>
        <end position="601"/>
    </location>
</feature>
<dbReference type="InterPro" id="IPR011990">
    <property type="entry name" value="TPR-like_helical_dom_sf"/>
</dbReference>
<protein>
    <recommendedName>
        <fullName evidence="8">F-box domain-containing protein</fullName>
    </recommendedName>
</protein>
<evidence type="ECO:0000313" key="6">
    <source>
        <dbReference type="EMBL" id="TYJ52828.1"/>
    </source>
</evidence>
<evidence type="ECO:0008006" key="8">
    <source>
        <dbReference type="Google" id="ProtNLM"/>
    </source>
</evidence>
<dbReference type="Proteomes" id="UP000322245">
    <property type="component" value="Unassembled WGS sequence"/>
</dbReference>
<reference evidence="6 7" key="1">
    <citation type="submission" date="2017-05" db="EMBL/GenBank/DDBJ databases">
        <title>The Genome Sequence of Tsuchiyaea wingfieldii DSM 27421.</title>
        <authorList>
            <person name="Cuomo C."/>
            <person name="Passer A."/>
            <person name="Billmyre B."/>
            <person name="Heitman J."/>
        </authorList>
    </citation>
    <scope>NUCLEOTIDE SEQUENCE [LARGE SCALE GENOMIC DNA]</scope>
    <source>
        <strain evidence="6 7">DSM 27421</strain>
    </source>
</reference>
<dbReference type="InterPro" id="IPR032675">
    <property type="entry name" value="LRR_dom_sf"/>
</dbReference>
<dbReference type="SUPFAM" id="SSF52047">
    <property type="entry name" value="RNI-like"/>
    <property type="match status" value="1"/>
</dbReference>
<feature type="coiled-coil region" evidence="4">
    <location>
        <begin position="128"/>
        <end position="156"/>
    </location>
</feature>
<sequence length="704" mass="78503">MKNQQLVKQHYDLGHKYMSKGDYEEAWKNFDKAINFGGKSLVILDCKAAAMSKLPEWRQNALQVTKEMISKWPKDFKGYYRQASVLHTMKAYDPALVAVKKAVELGPTQAQNDRQFRAVQELRASITIEKSEHDRSKAANDKAEAAKQAAERHAARKARINYTHLLSRDIVLTIAESGMVENPNFIFRMAGVCRQWRDILVGQQGLWGTLVLGKKRMDKKTEVYIERSGGRIREIRISAILDSQLAGKISGLLRPHLSHVHRLIIMSTGHTIAHLNHRWTGCMENLQHLQLENQGGIRHEESIVHGLVPPRATSLTRIEITGYRYTSAICPGYHFESLQTGLLKPSGKQNVLTNVKTLILRDCAFDSGFSGGVMHLEMLLGHFPKVETVELSDLKDLAMPAPDWEPYTPELPFLRSYTINNTSANIWANISTPALRDLSLPSHRLPPLLRFLQTPGLASALSSIRALDISESPATDQDLLKALACLPALEFLNVTGCPLSNTFIEGLVRKTGDKEKETVLPILTALSIARNDQITGGPVLRLVRSRYPGEDTGKAGGSQQAKSMGSAFKPAKSVFGRPTTRAPAPTPTPSSAPPKTSRVPKDLPRITWLNIDHCNLIEPSVIAHLRERVRFVSNAFGQQINQDRIKGKGKWRWDMSGEMGACKSEKEPCGVRKVPGMKDEWYIYHTCEQDDKDAEGGWVRDVGG</sequence>
<evidence type="ECO:0000256" key="1">
    <source>
        <dbReference type="ARBA" id="ARBA00022737"/>
    </source>
</evidence>
<dbReference type="GO" id="GO:0051879">
    <property type="term" value="F:Hsp90 protein binding"/>
    <property type="evidence" value="ECO:0007669"/>
    <property type="project" value="TreeGrafter"/>
</dbReference>
<comment type="caution">
    <text evidence="6">The sequence shown here is derived from an EMBL/GenBank/DDBJ whole genome shotgun (WGS) entry which is preliminary data.</text>
</comment>
<accession>A0A5D3AQA9</accession>
<evidence type="ECO:0000256" key="3">
    <source>
        <dbReference type="PROSITE-ProRule" id="PRU00339"/>
    </source>
</evidence>
<dbReference type="PANTHER" id="PTHR22904">
    <property type="entry name" value="TPR REPEAT CONTAINING PROTEIN"/>
    <property type="match status" value="1"/>
</dbReference>
<name>A0A5D3AQA9_9TREE</name>
<evidence type="ECO:0000313" key="7">
    <source>
        <dbReference type="Proteomes" id="UP000322245"/>
    </source>
</evidence>
<keyword evidence="1" id="KW-0677">Repeat</keyword>
<keyword evidence="4" id="KW-0175">Coiled coil</keyword>
<gene>
    <name evidence="6" type="ORF">B9479_006551</name>
</gene>
<evidence type="ECO:0000256" key="5">
    <source>
        <dbReference type="SAM" id="MobiDB-lite"/>
    </source>
</evidence>
<dbReference type="EMBL" id="NIDF01000114">
    <property type="protein sequence ID" value="TYJ52828.1"/>
    <property type="molecule type" value="Genomic_DNA"/>
</dbReference>
<feature type="repeat" description="TPR" evidence="3">
    <location>
        <begin position="7"/>
        <end position="40"/>
    </location>
</feature>
<dbReference type="Gene3D" id="3.80.10.10">
    <property type="entry name" value="Ribonuclease Inhibitor"/>
    <property type="match status" value="1"/>
</dbReference>
<keyword evidence="7" id="KW-1185">Reference proteome</keyword>
<dbReference type="PANTHER" id="PTHR22904:SF523">
    <property type="entry name" value="STRESS-INDUCED-PHOSPHOPROTEIN 1"/>
    <property type="match status" value="1"/>
</dbReference>
<dbReference type="Gene3D" id="1.25.40.10">
    <property type="entry name" value="Tetratricopeptide repeat domain"/>
    <property type="match status" value="1"/>
</dbReference>
<dbReference type="SMART" id="SM00028">
    <property type="entry name" value="TPR"/>
    <property type="match status" value="2"/>
</dbReference>
<keyword evidence="2 3" id="KW-0802">TPR repeat</keyword>
<dbReference type="AlphaFoldDB" id="A0A5D3AQA9"/>
<evidence type="ECO:0000256" key="4">
    <source>
        <dbReference type="SAM" id="Coils"/>
    </source>
</evidence>